<dbReference type="GO" id="GO:0006405">
    <property type="term" value="P:RNA export from nucleus"/>
    <property type="evidence" value="ECO:0007669"/>
    <property type="project" value="TreeGrafter"/>
</dbReference>
<evidence type="ECO:0000313" key="3">
    <source>
        <dbReference type="RefSeq" id="XP_033461991.1"/>
    </source>
</evidence>
<reference evidence="3" key="1">
    <citation type="submission" date="2020-01" db="EMBL/GenBank/DDBJ databases">
        <authorList>
            <consortium name="DOE Joint Genome Institute"/>
            <person name="Haridas S."/>
            <person name="Albert R."/>
            <person name="Binder M."/>
            <person name="Bloem J."/>
            <person name="Labutti K."/>
            <person name="Salamov A."/>
            <person name="Andreopoulos B."/>
            <person name="Baker S.E."/>
            <person name="Barry K."/>
            <person name="Bills G."/>
            <person name="Bluhm B.H."/>
            <person name="Cannon C."/>
            <person name="Castanera R."/>
            <person name="Culley D.E."/>
            <person name="Daum C."/>
            <person name="Ezra D."/>
            <person name="Gonzalez J.B."/>
            <person name="Henrissat B."/>
            <person name="Kuo A."/>
            <person name="Liang C."/>
            <person name="Lipzen A."/>
            <person name="Lutzoni F."/>
            <person name="Magnuson J."/>
            <person name="Mondo S."/>
            <person name="Nolan M."/>
            <person name="Ohm R."/>
            <person name="Pangilinan J."/>
            <person name="Park H.-J."/>
            <person name="Ramirez L."/>
            <person name="Alfaro M."/>
            <person name="Sun H."/>
            <person name="Tritt A."/>
            <person name="Yoshinaga Y."/>
            <person name="Zwiers L.-H."/>
            <person name="Turgeon B.G."/>
            <person name="Goodwin S.B."/>
            <person name="Spatafora J.W."/>
            <person name="Crous P.W."/>
            <person name="Grigoriev I.V."/>
        </authorList>
    </citation>
    <scope>NUCLEOTIDE SEQUENCE</scope>
    <source>
        <strain evidence="3">CBS 342.82</strain>
    </source>
</reference>
<dbReference type="GeneID" id="54360731"/>
<dbReference type="GO" id="GO:0003723">
    <property type="term" value="F:RNA binding"/>
    <property type="evidence" value="ECO:0007669"/>
    <property type="project" value="TreeGrafter"/>
</dbReference>
<name>A0A6J3MA99_9PEZI</name>
<dbReference type="GO" id="GO:0042565">
    <property type="term" value="C:RNA nuclear export complex"/>
    <property type="evidence" value="ECO:0007669"/>
    <property type="project" value="TreeGrafter"/>
</dbReference>
<sequence length="1255" mass="140813">MDNPTQSAQGPSTSSLEHISNALNATLDPRVPNDVRQQALQHLEAVKSQADAPLNGFALASDTAQNDAVRYYGLQLLDFGVKYKWLDYSEEQTTQLRTWVQTLAANLRANEAQFLRNKIGQLWVEVAKRCWAGDWIDMDEQLVMLWEDTSNEKSFVNKLLVLYILEMLSEDIMNSEDTVAGLRLDILGPALNEIVITADVYATHLTSRGTSKEVRSGRQGWLGRICELFSISVKQSRMGSDSRTVELMELCAVKSLNAVKSIMCWITFQAVEEANLVDCLFLPFHTDNVALHTAAVEVLLALAHRQSTLQQTWMGLIRQMLRADRQPALRSTFEQAYAGPGEDDEKHTLQKKMSELVSTLADAVAQHIAIVDQSVDLQSFYGLLLLISQSKSLTVSIPAVHSWTKQLIVQENVIIDLVLAALPSLLQICSERLLRYEALPEDTIDETLQFLNEDFDTIPERHAFLGNYRRYCNIVIQSITRTKPIDALSYVLGETQSMLVSGPYTTARNFDAATYSKNKLSVLRFDAQYNVVVSALKGYGAWTMDVAALTPADPIHVKADKDKEDAAQALQQWCTDITRVEVDDPGVTEQVMSIIVHILKILKPVSSSFALDVVHHLLVMQLKVESQHAAYTEAVLSFEHARAIELQKLALLFPNELLNVYGDLEPRVNEMTQKYQDDARLVWGYRAFLFMIIHRANDINQDVRNERLEQMLKPVYDAWTSPDLATSVSSFKSFNEFLGLHDLPQFYQEKGFDRIQDWSAQQLDEAGRAKQDLVKQRSDRLPLRMTKSMLAASCEKLKPGTNEHESATQLWSTLIPFVLPPLLPMLRQASAFSNMNNWSDLPPGLQAVIQRSLQDRFWQSGISNESKEEFYARISGSKTSFEGFASTIRGTMRNVRENGYHILYFMTKFEETFYGLPNLAEPLADALFDDVISLGTNHLSAIINLATGLVQRCPAHHRVNFLPALLKKMFVALDAKIAAEWDAVARTAEQNKLQDDDLSDEMRTESVLRQITYSMVAFVSFLLEHEKSHSAPAENGSVSVADKPSVTSMVLSDPSILEPLILFCTHALRMQDTRCCQMICKIFRSIIPQFASPNHTSITEVVAAQVGDFICTEVLKACISSLNEPYFVDMQKDLAMLITQIIVLYSPRSQRPREVIASLPSMDPNAVDSTIRTLLSSSAKSERNQRSMVLQLLERVRGVSIHEAGKIDRRKELAAAKKGRRSSVPQQYMKVEQKAGIDHGDEAGLDGVAGLFGDS</sequence>
<proteinExistence type="predicted"/>
<dbReference type="GO" id="GO:0005049">
    <property type="term" value="F:nuclear export signal receptor activity"/>
    <property type="evidence" value="ECO:0007669"/>
    <property type="project" value="InterPro"/>
</dbReference>
<dbReference type="InterPro" id="IPR011989">
    <property type="entry name" value="ARM-like"/>
</dbReference>
<dbReference type="GO" id="GO:0006611">
    <property type="term" value="P:protein export from nucleus"/>
    <property type="evidence" value="ECO:0007669"/>
    <property type="project" value="InterPro"/>
</dbReference>
<dbReference type="OrthoDB" id="2215036at2759"/>
<dbReference type="PANTHER" id="PTHR11223">
    <property type="entry name" value="EXPORTIN 1/5"/>
    <property type="match status" value="1"/>
</dbReference>
<protein>
    <recommendedName>
        <fullName evidence="1">Exportin-5 C-terminal domain-containing protein</fullName>
    </recommendedName>
</protein>
<keyword evidence="2" id="KW-1185">Reference proteome</keyword>
<gene>
    <name evidence="3" type="ORF">K489DRAFT_368174</name>
</gene>
<reference evidence="3" key="3">
    <citation type="submission" date="2025-08" db="UniProtKB">
        <authorList>
            <consortium name="RefSeq"/>
        </authorList>
    </citation>
    <scope>IDENTIFICATION</scope>
    <source>
        <strain evidence="3">CBS 342.82</strain>
    </source>
</reference>
<dbReference type="Gene3D" id="1.25.10.10">
    <property type="entry name" value="Leucine-rich Repeat Variant"/>
    <property type="match status" value="1"/>
</dbReference>
<reference evidence="3" key="2">
    <citation type="submission" date="2020-04" db="EMBL/GenBank/DDBJ databases">
        <authorList>
            <consortium name="NCBI Genome Project"/>
        </authorList>
    </citation>
    <scope>NUCLEOTIDE SEQUENCE</scope>
    <source>
        <strain evidence="3">CBS 342.82</strain>
    </source>
</reference>
<dbReference type="SUPFAM" id="SSF48371">
    <property type="entry name" value="ARM repeat"/>
    <property type="match status" value="1"/>
</dbReference>
<dbReference type="InterPro" id="IPR016024">
    <property type="entry name" value="ARM-type_fold"/>
</dbReference>
<dbReference type="Proteomes" id="UP000504637">
    <property type="component" value="Unplaced"/>
</dbReference>
<evidence type="ECO:0000313" key="2">
    <source>
        <dbReference type="Proteomes" id="UP000504637"/>
    </source>
</evidence>
<dbReference type="AlphaFoldDB" id="A0A6J3MA99"/>
<evidence type="ECO:0000259" key="1">
    <source>
        <dbReference type="Pfam" id="PF19273"/>
    </source>
</evidence>
<feature type="domain" description="Exportin-5 C-terminal" evidence="1">
    <location>
        <begin position="346"/>
        <end position="1201"/>
    </location>
</feature>
<dbReference type="InterPro" id="IPR045065">
    <property type="entry name" value="XPO1/5"/>
</dbReference>
<dbReference type="GO" id="GO:0005634">
    <property type="term" value="C:nucleus"/>
    <property type="evidence" value="ECO:0007669"/>
    <property type="project" value="TreeGrafter"/>
</dbReference>
<organism evidence="3">
    <name type="scientific">Dissoconium aciculare CBS 342.82</name>
    <dbReference type="NCBI Taxonomy" id="1314786"/>
    <lineage>
        <taxon>Eukaryota</taxon>
        <taxon>Fungi</taxon>
        <taxon>Dikarya</taxon>
        <taxon>Ascomycota</taxon>
        <taxon>Pezizomycotina</taxon>
        <taxon>Dothideomycetes</taxon>
        <taxon>Dothideomycetidae</taxon>
        <taxon>Mycosphaerellales</taxon>
        <taxon>Dissoconiaceae</taxon>
        <taxon>Dissoconium</taxon>
    </lineage>
</organism>
<dbReference type="InterPro" id="IPR045478">
    <property type="entry name" value="Exportin-5_C"/>
</dbReference>
<dbReference type="Pfam" id="PF19273">
    <property type="entry name" value="Exportin-5"/>
    <property type="match status" value="1"/>
</dbReference>
<accession>A0A6J3MA99</accession>
<dbReference type="PANTHER" id="PTHR11223:SF3">
    <property type="entry name" value="EXPORTIN-5"/>
    <property type="match status" value="1"/>
</dbReference>
<dbReference type="GO" id="GO:0005737">
    <property type="term" value="C:cytoplasm"/>
    <property type="evidence" value="ECO:0007669"/>
    <property type="project" value="TreeGrafter"/>
</dbReference>
<dbReference type="RefSeq" id="XP_033461991.1">
    <property type="nucleotide sequence ID" value="XM_033602931.1"/>
</dbReference>